<sequence length="315" mass="34024">MPPQPTETMNLKGIVAALLSALLMGTIGVFSKITGLSAETITFFRLFFGAGFMLLYLVACRQTGRIRQWPTWPVLINGTMLSGFIIFYVQAMNLTTMANAIMLVYLAPLTASIYAHFFLGERLNRASVLLIAAALFGFAMMMEFRIDFSSGSNHFAGICLAALASCCYAAFILINRTIKAHVHVYSRTFYQLLIGALVMLPFLIASPPAISTTNWLWLTGTGLFPGFLAILCAVVALSTLPAATFGTLAYFEPIAVIAFGWLIFNETLTPLQIAGCLLILGSGVIKTWLSARPAATRTCPAALDTAGDSSDTGRR</sequence>
<comment type="caution">
    <text evidence="3">The sequence shown here is derived from an EMBL/GenBank/DDBJ whole genome shotgun (WGS) entry which is preliminary data.</text>
</comment>
<feature type="transmembrane region" description="Helical" evidence="1">
    <location>
        <begin position="270"/>
        <end position="289"/>
    </location>
</feature>
<dbReference type="GO" id="GO:0016020">
    <property type="term" value="C:membrane"/>
    <property type="evidence" value="ECO:0007669"/>
    <property type="project" value="InterPro"/>
</dbReference>
<gene>
    <name evidence="3" type="ORF">HNQ81_003202</name>
</gene>
<feature type="transmembrane region" description="Helical" evidence="1">
    <location>
        <begin position="71"/>
        <end position="91"/>
    </location>
</feature>
<dbReference type="RefSeq" id="WP_205240353.1">
    <property type="nucleotide sequence ID" value="NZ_JACHEO010000026.1"/>
</dbReference>
<dbReference type="EMBL" id="JACHEO010000026">
    <property type="protein sequence ID" value="MBB5349448.1"/>
    <property type="molecule type" value="Genomic_DNA"/>
</dbReference>
<keyword evidence="1" id="KW-0812">Transmembrane</keyword>
<keyword evidence="1" id="KW-1133">Transmembrane helix</keyword>
<evidence type="ECO:0000313" key="4">
    <source>
        <dbReference type="Proteomes" id="UP000539642"/>
    </source>
</evidence>
<dbReference type="SUPFAM" id="SSF103481">
    <property type="entry name" value="Multidrug resistance efflux transporter EmrE"/>
    <property type="match status" value="2"/>
</dbReference>
<dbReference type="InterPro" id="IPR037185">
    <property type="entry name" value="EmrE-like"/>
</dbReference>
<name>A0A840V3R1_9BACT</name>
<dbReference type="PANTHER" id="PTHR22911:SF79">
    <property type="entry name" value="MOBA-LIKE NTP TRANSFERASE DOMAIN-CONTAINING PROTEIN"/>
    <property type="match status" value="1"/>
</dbReference>
<proteinExistence type="predicted"/>
<reference evidence="3 4" key="1">
    <citation type="submission" date="2020-08" db="EMBL/GenBank/DDBJ databases">
        <title>Genomic Encyclopedia of Type Strains, Phase IV (KMG-IV): sequencing the most valuable type-strain genomes for metagenomic binning, comparative biology and taxonomic classification.</title>
        <authorList>
            <person name="Goeker M."/>
        </authorList>
    </citation>
    <scope>NUCLEOTIDE SEQUENCE [LARGE SCALE GENOMIC DNA]</scope>
    <source>
        <strain evidence="3 4">DSM 28570</strain>
    </source>
</reference>
<dbReference type="PANTHER" id="PTHR22911">
    <property type="entry name" value="ACYL-MALONYL CONDENSING ENZYME-RELATED"/>
    <property type="match status" value="1"/>
</dbReference>
<feature type="transmembrane region" description="Helical" evidence="1">
    <location>
        <begin position="188"/>
        <end position="209"/>
    </location>
</feature>
<keyword evidence="4" id="KW-1185">Reference proteome</keyword>
<dbReference type="AlphaFoldDB" id="A0A840V3R1"/>
<dbReference type="Proteomes" id="UP000539642">
    <property type="component" value="Unassembled WGS sequence"/>
</dbReference>
<feature type="transmembrane region" description="Helical" evidence="1">
    <location>
        <begin position="215"/>
        <end position="237"/>
    </location>
</feature>
<dbReference type="Pfam" id="PF00892">
    <property type="entry name" value="EamA"/>
    <property type="match status" value="2"/>
</dbReference>
<feature type="domain" description="EamA" evidence="2">
    <location>
        <begin position="156"/>
        <end position="282"/>
    </location>
</feature>
<keyword evidence="1" id="KW-0472">Membrane</keyword>
<accession>A0A840V3R1</accession>
<feature type="transmembrane region" description="Helical" evidence="1">
    <location>
        <begin position="154"/>
        <end position="176"/>
    </location>
</feature>
<feature type="transmembrane region" description="Helical" evidence="1">
    <location>
        <begin position="41"/>
        <end position="59"/>
    </location>
</feature>
<protein>
    <submittedName>
        <fullName evidence="3">Drug/metabolite transporter (DMT)-like permease</fullName>
    </submittedName>
</protein>
<dbReference type="InterPro" id="IPR000620">
    <property type="entry name" value="EamA_dom"/>
</dbReference>
<dbReference type="Gene3D" id="1.10.3730.20">
    <property type="match status" value="1"/>
</dbReference>
<evidence type="ECO:0000256" key="1">
    <source>
        <dbReference type="SAM" id="Phobius"/>
    </source>
</evidence>
<feature type="transmembrane region" description="Helical" evidence="1">
    <location>
        <begin position="97"/>
        <end position="119"/>
    </location>
</feature>
<feature type="transmembrane region" description="Helical" evidence="1">
    <location>
        <begin position="244"/>
        <end position="264"/>
    </location>
</feature>
<feature type="transmembrane region" description="Helical" evidence="1">
    <location>
        <begin position="126"/>
        <end position="142"/>
    </location>
</feature>
<feature type="domain" description="EamA" evidence="2">
    <location>
        <begin position="12"/>
        <end position="141"/>
    </location>
</feature>
<evidence type="ECO:0000313" key="3">
    <source>
        <dbReference type="EMBL" id="MBB5349448.1"/>
    </source>
</evidence>
<evidence type="ECO:0000259" key="2">
    <source>
        <dbReference type="Pfam" id="PF00892"/>
    </source>
</evidence>
<organism evidence="3 4">
    <name type="scientific">Desulfoprunum benzoelyticum</name>
    <dbReference type="NCBI Taxonomy" id="1506996"/>
    <lineage>
        <taxon>Bacteria</taxon>
        <taxon>Pseudomonadati</taxon>
        <taxon>Thermodesulfobacteriota</taxon>
        <taxon>Desulfobulbia</taxon>
        <taxon>Desulfobulbales</taxon>
        <taxon>Desulfobulbaceae</taxon>
        <taxon>Desulfoprunum</taxon>
    </lineage>
</organism>